<dbReference type="Pfam" id="PF00583">
    <property type="entry name" value="Acetyltransf_1"/>
    <property type="match status" value="1"/>
</dbReference>
<dbReference type="SUPFAM" id="SSF55729">
    <property type="entry name" value="Acyl-CoA N-acyltransferases (Nat)"/>
    <property type="match status" value="1"/>
</dbReference>
<accession>A0A0W0F4U4</accession>
<dbReference type="GO" id="GO:0016747">
    <property type="term" value="F:acyltransferase activity, transferring groups other than amino-acyl groups"/>
    <property type="evidence" value="ECO:0007669"/>
    <property type="project" value="InterPro"/>
</dbReference>
<proteinExistence type="predicted"/>
<dbReference type="Gene3D" id="3.40.630.30">
    <property type="match status" value="1"/>
</dbReference>
<dbReference type="InterPro" id="IPR000182">
    <property type="entry name" value="GNAT_dom"/>
</dbReference>
<dbReference type="InterPro" id="IPR016181">
    <property type="entry name" value="Acyl_CoA_acyltransferase"/>
</dbReference>
<evidence type="ECO:0000313" key="2">
    <source>
        <dbReference type="EMBL" id="KTB31344.1"/>
    </source>
</evidence>
<name>A0A0W0F4U4_MONRR</name>
<sequence>MTSTISLRPARESDCSTLWAIQCHYINNTVSTFLVQPLELEIYLENFQKMRQSGLPYIIACDPSSSEPDKPIGSIYVSPFRGTRPGYKHTVEFSLFCAPDSVGQGVGSVLLSRLLEVLKHPESWGEEWISKRWIGEERVMQIIGVMALDETGKKGGWALKEWYERSGFEQVGHLKKDRHCLSAVVSLTSRLSFGRNNIFIANSAGPTTFSAPSQGVG</sequence>
<comment type="caution">
    <text evidence="2">The sequence shown here is derived from an EMBL/GenBank/DDBJ whole genome shotgun (WGS) entry which is preliminary data.</text>
</comment>
<evidence type="ECO:0000313" key="3">
    <source>
        <dbReference type="Proteomes" id="UP000054988"/>
    </source>
</evidence>
<dbReference type="AlphaFoldDB" id="A0A0W0F4U4"/>
<protein>
    <recommendedName>
        <fullName evidence="1">N-acetyltransferase domain-containing protein</fullName>
    </recommendedName>
</protein>
<organism evidence="2 3">
    <name type="scientific">Moniliophthora roreri</name>
    <name type="common">Frosty pod rot fungus</name>
    <name type="synonym">Monilia roreri</name>
    <dbReference type="NCBI Taxonomy" id="221103"/>
    <lineage>
        <taxon>Eukaryota</taxon>
        <taxon>Fungi</taxon>
        <taxon>Dikarya</taxon>
        <taxon>Basidiomycota</taxon>
        <taxon>Agaricomycotina</taxon>
        <taxon>Agaricomycetes</taxon>
        <taxon>Agaricomycetidae</taxon>
        <taxon>Agaricales</taxon>
        <taxon>Marasmiineae</taxon>
        <taxon>Marasmiaceae</taxon>
        <taxon>Moniliophthora</taxon>
    </lineage>
</organism>
<dbReference type="EMBL" id="LATX01002333">
    <property type="protein sequence ID" value="KTB31344.1"/>
    <property type="molecule type" value="Genomic_DNA"/>
</dbReference>
<dbReference type="Proteomes" id="UP000054988">
    <property type="component" value="Unassembled WGS sequence"/>
</dbReference>
<feature type="domain" description="N-acetyltransferase" evidence="1">
    <location>
        <begin position="52"/>
        <end position="120"/>
    </location>
</feature>
<gene>
    <name evidence="2" type="ORF">WG66_16093</name>
</gene>
<reference evidence="2 3" key="1">
    <citation type="submission" date="2015-12" db="EMBL/GenBank/DDBJ databases">
        <title>Draft genome sequence of Moniliophthora roreri, the causal agent of frosty pod rot of cacao.</title>
        <authorList>
            <person name="Aime M.C."/>
            <person name="Diaz-Valderrama J.R."/>
            <person name="Kijpornyongpan T."/>
            <person name="Phillips-Mora W."/>
        </authorList>
    </citation>
    <scope>NUCLEOTIDE SEQUENCE [LARGE SCALE GENOMIC DNA]</scope>
    <source>
        <strain evidence="2 3">MCA 2952</strain>
    </source>
</reference>
<evidence type="ECO:0000259" key="1">
    <source>
        <dbReference type="Pfam" id="PF00583"/>
    </source>
</evidence>